<feature type="domain" description="PH" evidence="3">
    <location>
        <begin position="398"/>
        <end position="503"/>
    </location>
</feature>
<keyword evidence="1" id="KW-0597">Phosphoprotein</keyword>
<dbReference type="InterPro" id="IPR001849">
    <property type="entry name" value="PH_domain"/>
</dbReference>
<accession>A0A1X2IH38</accession>
<gene>
    <name evidence="4" type="ORF">BCR42DRAFT_414852</name>
</gene>
<organism evidence="4 5">
    <name type="scientific">Absidia repens</name>
    <dbReference type="NCBI Taxonomy" id="90262"/>
    <lineage>
        <taxon>Eukaryota</taxon>
        <taxon>Fungi</taxon>
        <taxon>Fungi incertae sedis</taxon>
        <taxon>Mucoromycota</taxon>
        <taxon>Mucoromycotina</taxon>
        <taxon>Mucoromycetes</taxon>
        <taxon>Mucorales</taxon>
        <taxon>Cunninghamellaceae</taxon>
        <taxon>Absidia</taxon>
    </lineage>
</organism>
<feature type="compositionally biased region" description="Acidic residues" evidence="2">
    <location>
        <begin position="675"/>
        <end position="685"/>
    </location>
</feature>
<evidence type="ECO:0000256" key="2">
    <source>
        <dbReference type="SAM" id="MobiDB-lite"/>
    </source>
</evidence>
<dbReference type="Pfam" id="PF20400">
    <property type="entry name" value="BAR_4"/>
    <property type="match status" value="1"/>
</dbReference>
<feature type="region of interest" description="Disordered" evidence="2">
    <location>
        <begin position="523"/>
        <end position="573"/>
    </location>
</feature>
<feature type="compositionally biased region" description="Low complexity" evidence="2">
    <location>
        <begin position="1"/>
        <end position="18"/>
    </location>
</feature>
<feature type="region of interest" description="Disordered" evidence="2">
    <location>
        <begin position="1"/>
        <end position="113"/>
    </location>
</feature>
<dbReference type="PANTHER" id="PTHR31941:SF1">
    <property type="entry name" value="CYTOSKELETAL SIGNALING PROTEIN SLM1"/>
    <property type="match status" value="1"/>
</dbReference>
<feature type="region of interest" description="Disordered" evidence="2">
    <location>
        <begin position="587"/>
        <end position="685"/>
    </location>
</feature>
<protein>
    <recommendedName>
        <fullName evidence="3">PH domain-containing protein</fullName>
    </recommendedName>
</protein>
<dbReference type="InterPro" id="IPR046869">
    <property type="entry name" value="SLM1/RGC1-like_PH"/>
</dbReference>
<comment type="caution">
    <text evidence="4">The sequence shown here is derived from an EMBL/GenBank/DDBJ whole genome shotgun (WGS) entry which is preliminary data.</text>
</comment>
<dbReference type="InterPro" id="IPR011993">
    <property type="entry name" value="PH-like_dom_sf"/>
</dbReference>
<keyword evidence="5" id="KW-1185">Reference proteome</keyword>
<dbReference type="AlphaFoldDB" id="A0A1X2IH38"/>
<dbReference type="PROSITE" id="PS50003">
    <property type="entry name" value="PH_DOMAIN"/>
    <property type="match status" value="1"/>
</dbReference>
<dbReference type="PANTHER" id="PTHR31941">
    <property type="entry name" value="CYTOSKELETAL SIGNALING PROTEIN SLM1"/>
    <property type="match status" value="1"/>
</dbReference>
<dbReference type="OrthoDB" id="5598057at2759"/>
<dbReference type="SUPFAM" id="SSF50729">
    <property type="entry name" value="PH domain-like"/>
    <property type="match status" value="1"/>
</dbReference>
<evidence type="ECO:0000259" key="3">
    <source>
        <dbReference type="PROSITE" id="PS50003"/>
    </source>
</evidence>
<proteinExistence type="predicted"/>
<dbReference type="Pfam" id="PF20399">
    <property type="entry name" value="PH_20"/>
    <property type="match status" value="1"/>
</dbReference>
<evidence type="ECO:0000313" key="4">
    <source>
        <dbReference type="EMBL" id="ORZ16343.1"/>
    </source>
</evidence>
<evidence type="ECO:0000313" key="5">
    <source>
        <dbReference type="Proteomes" id="UP000193560"/>
    </source>
</evidence>
<feature type="compositionally biased region" description="Basic and acidic residues" evidence="2">
    <location>
        <begin position="656"/>
        <end position="674"/>
    </location>
</feature>
<dbReference type="STRING" id="90262.A0A1X2IH38"/>
<dbReference type="Proteomes" id="UP000193560">
    <property type="component" value="Unassembled WGS sequence"/>
</dbReference>
<feature type="compositionally biased region" description="Basic and acidic residues" evidence="2">
    <location>
        <begin position="547"/>
        <end position="562"/>
    </location>
</feature>
<dbReference type="Gene3D" id="2.30.29.30">
    <property type="entry name" value="Pleckstrin-homology domain (PH domain)/Phosphotyrosine-binding domain (PTB)"/>
    <property type="match status" value="1"/>
</dbReference>
<name>A0A1X2IH38_9FUNG</name>
<sequence>MPPATYQPSSQATTSSTSNYVSSKNLPHLPKGMRVPKSHATDNKPLPSNEWLEEEDSQQMQLMAPGQQGSSGGGRRELQPFHAGASRSNQQSQDIEPPPIFASQPKRGVTLKRPTKVQQQIYRMSGGIEPVDLLCNRLQVWRMAIKDLNELFKNIIDVESKAANGYASANKPLEIPFRESYNQFLHSGGVQDVWVAYRNYSMEKSMMHHEYAGYLKAAVLPSLDNIQKDIRNFIKSIEKDPSLRSSILYNSRQEADSMVNQLDNGIKYVHHTPDRVTATEDPTLLNLGVIQAFRNLYNDENNLHENVIQLQREAATVEQRIFGSLNIITKNWEDFCIEHRIDSKTLVGKVTATFENIKTNSDWNEFVRRNQFQLVNEKATYKTDDDMKYPNQSNNLCIPAKVNFLNRKNAFKKWKEGLYVLTPCGYLHGFKNAKHFETDPLSPEISIFLPSTTVSSTDEQAEDLSFQIAGRKRALGGQKAFVFQANDESDLADWYSEAQRLSQVNAEHNVMEMENVPPALPGMEPHEREEEYATSGVIGVGGSSGRRMIEQPGDKDNVEEHSSSNSEDEATAENNNNLSTAAVLPDTMASSSSTPRLQRKQAKSPLSNQVHSSSPSGGSGKAAGDQQQNTGEYGTSTDYGQKHAINGDQTTASSAGDRHQENDFIERYNDKLTMADDDGDTGARV</sequence>
<evidence type="ECO:0000256" key="1">
    <source>
        <dbReference type="ARBA" id="ARBA00022553"/>
    </source>
</evidence>
<feature type="compositionally biased region" description="Polar residues" evidence="2">
    <location>
        <begin position="625"/>
        <end position="639"/>
    </location>
</feature>
<dbReference type="EMBL" id="MCGE01000011">
    <property type="protein sequence ID" value="ORZ16343.1"/>
    <property type="molecule type" value="Genomic_DNA"/>
</dbReference>
<reference evidence="4 5" key="1">
    <citation type="submission" date="2016-07" db="EMBL/GenBank/DDBJ databases">
        <title>Pervasive Adenine N6-methylation of Active Genes in Fungi.</title>
        <authorList>
            <consortium name="DOE Joint Genome Institute"/>
            <person name="Mondo S.J."/>
            <person name="Dannebaum R.O."/>
            <person name="Kuo R.C."/>
            <person name="Labutti K."/>
            <person name="Haridas S."/>
            <person name="Kuo A."/>
            <person name="Salamov A."/>
            <person name="Ahrendt S.R."/>
            <person name="Lipzen A."/>
            <person name="Sullivan W."/>
            <person name="Andreopoulos W.B."/>
            <person name="Clum A."/>
            <person name="Lindquist E."/>
            <person name="Daum C."/>
            <person name="Ramamoorthy G.K."/>
            <person name="Gryganskyi A."/>
            <person name="Culley D."/>
            <person name="Magnuson J.K."/>
            <person name="James T.Y."/>
            <person name="O'Malley M.A."/>
            <person name="Stajich J.E."/>
            <person name="Spatafora J.W."/>
            <person name="Visel A."/>
            <person name="Grigoriev I.V."/>
        </authorList>
    </citation>
    <scope>NUCLEOTIDE SEQUENCE [LARGE SCALE GENOMIC DNA]</scope>
    <source>
        <strain evidence="4 5">NRRL 1336</strain>
    </source>
</reference>
<dbReference type="InterPro" id="IPR046868">
    <property type="entry name" value="BAR_4"/>
</dbReference>